<evidence type="ECO:0000313" key="2">
    <source>
        <dbReference type="Proteomes" id="UP000179642"/>
    </source>
</evidence>
<proteinExistence type="predicted"/>
<evidence type="ECO:0000313" key="1">
    <source>
        <dbReference type="EMBL" id="OIK04495.1"/>
    </source>
</evidence>
<dbReference type="EMBL" id="MLYO01000027">
    <property type="protein sequence ID" value="OIK04495.1"/>
    <property type="molecule type" value="Genomic_DNA"/>
</dbReference>
<comment type="caution">
    <text evidence="1">The sequence shown here is derived from an EMBL/GenBank/DDBJ whole genome shotgun (WGS) entry which is preliminary data.</text>
</comment>
<reference evidence="1 2" key="1">
    <citation type="submission" date="2016-10" db="EMBL/GenBank/DDBJ databases">
        <title>Genome sequence of Streptomyces sp. MUSC 1.</title>
        <authorList>
            <person name="Lee L.-H."/>
            <person name="Ser H.-L."/>
            <person name="Law J.W.-F."/>
        </authorList>
    </citation>
    <scope>NUCLEOTIDE SEQUENCE [LARGE SCALE GENOMIC DNA]</scope>
    <source>
        <strain evidence="1 2">MUSC 1</strain>
    </source>
</reference>
<dbReference type="Proteomes" id="UP000179642">
    <property type="component" value="Unassembled WGS sequence"/>
</dbReference>
<accession>A0A1S2QGL2</accession>
<keyword evidence="2" id="KW-1185">Reference proteome</keyword>
<sequence length="72" mass="8169">MREPEPSWGLACLGVVEEGLALGPEGLSLIELMEKLDETDMRWICLDCDRQLCRRSDAQFTRMGYVNSYLAS</sequence>
<gene>
    <name evidence="1" type="ORF">BIV23_17210</name>
</gene>
<dbReference type="AlphaFoldDB" id="A0A1S2QGL2"/>
<organism evidence="1 2">
    <name type="scientific">Streptomyces monashensis</name>
    <dbReference type="NCBI Taxonomy" id="1678012"/>
    <lineage>
        <taxon>Bacteria</taxon>
        <taxon>Bacillati</taxon>
        <taxon>Actinomycetota</taxon>
        <taxon>Actinomycetes</taxon>
        <taxon>Kitasatosporales</taxon>
        <taxon>Streptomycetaceae</taxon>
        <taxon>Streptomyces</taxon>
    </lineage>
</organism>
<name>A0A1S2QGL2_9ACTN</name>
<protein>
    <submittedName>
        <fullName evidence="1">Uncharacterized protein</fullName>
    </submittedName>
</protein>